<sequence>MIPERALWVRMPRFIGDALMIHQALAPLRAAGRPLVAWGPAPVVDLFEGSGTYAATVADAGRAGTWAMAGLLGRHRAAGVINLPRSTRGLLAGFLARTPLRVGWSEAGGRLLATQALPFKGRGDHQADRYRDLLGRAFPDLPAADSAPFRPREEAFVQAAALQRELGLEGPFVVLGLGSAAGVKRLGTPLWIDLITWLRAQRIAHVLLGGTFFEDLAQAEALRAAFPGIPDLCGKVPLPVSAALVSRAAVVVGNDSALAHLTAACHTPLVAVFGPTRPELTAPRGPQVTLLRNESLACLGCLLLQCPVPGHPCMEALDPALLRRAVAASLSLAGAP</sequence>
<dbReference type="RefSeq" id="WP_285723109.1">
    <property type="nucleotide sequence ID" value="NZ_BSDD01000001.1"/>
</dbReference>
<keyword evidence="4" id="KW-1185">Reference proteome</keyword>
<gene>
    <name evidence="3" type="ORF">GETHPA_07660</name>
</gene>
<dbReference type="Proteomes" id="UP001165089">
    <property type="component" value="Unassembled WGS sequence"/>
</dbReference>
<dbReference type="EMBL" id="BSDD01000001">
    <property type="protein sequence ID" value="GLH69233.1"/>
    <property type="molecule type" value="Genomic_DNA"/>
</dbReference>
<name>A0ABQ5Q3I5_9BACT</name>
<keyword evidence="2" id="KW-0808">Transferase</keyword>
<evidence type="ECO:0000313" key="4">
    <source>
        <dbReference type="Proteomes" id="UP001165089"/>
    </source>
</evidence>
<dbReference type="CDD" id="cd03789">
    <property type="entry name" value="GT9_LPS_heptosyltransferase"/>
    <property type="match status" value="1"/>
</dbReference>
<dbReference type="InterPro" id="IPR002201">
    <property type="entry name" value="Glyco_trans_9"/>
</dbReference>
<accession>A0ABQ5Q3I5</accession>
<dbReference type="SUPFAM" id="SSF53756">
    <property type="entry name" value="UDP-Glycosyltransferase/glycogen phosphorylase"/>
    <property type="match status" value="1"/>
</dbReference>
<dbReference type="InterPro" id="IPR051199">
    <property type="entry name" value="LPS_LOS_Heptosyltrfase"/>
</dbReference>
<reference evidence="3 4" key="1">
    <citation type="journal article" date="2023" name="Antonie Van Leeuwenhoek">
        <title>Mesoterricola silvestris gen. nov., sp. nov., Mesoterricola sediminis sp. nov., Geothrix oryzae sp. nov., Geothrix edaphica sp. nov., Geothrix rubra sp. nov., and Geothrix limicola sp. nov., six novel members of Acidobacteriota isolated from soils.</title>
        <authorList>
            <person name="Itoh H."/>
            <person name="Sugisawa Y."/>
            <person name="Mise K."/>
            <person name="Xu Z."/>
            <person name="Kuniyasu M."/>
            <person name="Ushijima N."/>
            <person name="Kawano K."/>
            <person name="Kobayashi E."/>
            <person name="Shiratori Y."/>
            <person name="Masuda Y."/>
            <person name="Senoo K."/>
        </authorList>
    </citation>
    <scope>NUCLEOTIDE SEQUENCE [LARGE SCALE GENOMIC DNA]</scope>
    <source>
        <strain evidence="3 4">Red803</strain>
    </source>
</reference>
<dbReference type="PANTHER" id="PTHR30160:SF7">
    <property type="entry name" value="ADP-HEPTOSE--LPS HEPTOSYLTRANSFERASE 2"/>
    <property type="match status" value="1"/>
</dbReference>
<evidence type="ECO:0000313" key="3">
    <source>
        <dbReference type="EMBL" id="GLH69233.1"/>
    </source>
</evidence>
<evidence type="ECO:0000256" key="1">
    <source>
        <dbReference type="ARBA" id="ARBA00022676"/>
    </source>
</evidence>
<keyword evidence="1" id="KW-0328">Glycosyltransferase</keyword>
<protein>
    <submittedName>
        <fullName evidence="3">ADP-heptose--LPS heptosyltransferase</fullName>
    </submittedName>
</protein>
<dbReference type="Pfam" id="PF01075">
    <property type="entry name" value="Glyco_transf_9"/>
    <property type="match status" value="1"/>
</dbReference>
<organism evidence="3 4">
    <name type="scientific">Geothrix rubra</name>
    <dbReference type="NCBI Taxonomy" id="2927977"/>
    <lineage>
        <taxon>Bacteria</taxon>
        <taxon>Pseudomonadati</taxon>
        <taxon>Acidobacteriota</taxon>
        <taxon>Holophagae</taxon>
        <taxon>Holophagales</taxon>
        <taxon>Holophagaceae</taxon>
        <taxon>Geothrix</taxon>
    </lineage>
</organism>
<proteinExistence type="predicted"/>
<evidence type="ECO:0000256" key="2">
    <source>
        <dbReference type="ARBA" id="ARBA00022679"/>
    </source>
</evidence>
<dbReference type="PANTHER" id="PTHR30160">
    <property type="entry name" value="TETRAACYLDISACCHARIDE 4'-KINASE-RELATED"/>
    <property type="match status" value="1"/>
</dbReference>
<comment type="caution">
    <text evidence="3">The sequence shown here is derived from an EMBL/GenBank/DDBJ whole genome shotgun (WGS) entry which is preliminary data.</text>
</comment>
<dbReference type="Gene3D" id="3.40.50.2000">
    <property type="entry name" value="Glycogen Phosphorylase B"/>
    <property type="match status" value="2"/>
</dbReference>